<comment type="caution">
    <text evidence="2">The sequence shown here is derived from an EMBL/GenBank/DDBJ whole genome shotgun (WGS) entry which is preliminary data.</text>
</comment>
<accession>A0ABQ8VLT1</accession>
<sequence length="190" mass="21106">MLNRDYVMQEAVRNEIDARKKANSVAFQPPAPVPKPSPLGSNTASNPRLPTVYLPSNQTRTQQTPNIRSRHVVHNSFSEVPSVVYYPLQNPSSERHYAHAQHSSNQLVAPTTQFLLNSSYTQYTSEMHYGHALNSSNQFLAPMVQSPLNPSYTHYHTALSNTSVSSNLEACPSSPHHSSDSLGIWHSSKP</sequence>
<gene>
    <name evidence="2" type="ORF">C8R41DRAFT_917673</name>
</gene>
<protein>
    <submittedName>
        <fullName evidence="2">Uncharacterized protein</fullName>
    </submittedName>
</protein>
<feature type="region of interest" description="Disordered" evidence="1">
    <location>
        <begin position="21"/>
        <end position="54"/>
    </location>
</feature>
<evidence type="ECO:0000313" key="2">
    <source>
        <dbReference type="EMBL" id="KAJ4497330.1"/>
    </source>
</evidence>
<reference evidence="2" key="1">
    <citation type="submission" date="2022-08" db="EMBL/GenBank/DDBJ databases">
        <title>A Global Phylogenomic Analysis of the Shiitake Genus Lentinula.</title>
        <authorList>
            <consortium name="DOE Joint Genome Institute"/>
            <person name="Sierra-Patev S."/>
            <person name="Min B."/>
            <person name="Naranjo-Ortiz M."/>
            <person name="Looney B."/>
            <person name="Konkel Z."/>
            <person name="Slot J.C."/>
            <person name="Sakamoto Y."/>
            <person name="Steenwyk J.L."/>
            <person name="Rokas A."/>
            <person name="Carro J."/>
            <person name="Camarero S."/>
            <person name="Ferreira P."/>
            <person name="Molpeceres G."/>
            <person name="Ruiz-Duenas F.J."/>
            <person name="Serrano A."/>
            <person name="Henrissat B."/>
            <person name="Drula E."/>
            <person name="Hughes K.W."/>
            <person name="Mata J.L."/>
            <person name="Ishikawa N.K."/>
            <person name="Vargas-Isla R."/>
            <person name="Ushijima S."/>
            <person name="Smith C.A."/>
            <person name="Ahrendt S."/>
            <person name="Andreopoulos W."/>
            <person name="He G."/>
            <person name="Labutti K."/>
            <person name="Lipzen A."/>
            <person name="Ng V."/>
            <person name="Riley R."/>
            <person name="Sandor L."/>
            <person name="Barry K."/>
            <person name="Martinez A.T."/>
            <person name="Xiao Y."/>
            <person name="Gibbons J.G."/>
            <person name="Terashima K."/>
            <person name="Grigoriev I.V."/>
            <person name="Hibbett D.S."/>
        </authorList>
    </citation>
    <scope>NUCLEOTIDE SEQUENCE</scope>
    <source>
        <strain evidence="2">RHP3577 ss4</strain>
    </source>
</reference>
<evidence type="ECO:0000313" key="3">
    <source>
        <dbReference type="Proteomes" id="UP001150217"/>
    </source>
</evidence>
<feature type="compositionally biased region" description="Polar residues" evidence="1">
    <location>
        <begin position="39"/>
        <end position="54"/>
    </location>
</feature>
<dbReference type="Proteomes" id="UP001150217">
    <property type="component" value="Unassembled WGS sequence"/>
</dbReference>
<keyword evidence="3" id="KW-1185">Reference proteome</keyword>
<evidence type="ECO:0000256" key="1">
    <source>
        <dbReference type="SAM" id="MobiDB-lite"/>
    </source>
</evidence>
<proteinExistence type="predicted"/>
<feature type="region of interest" description="Disordered" evidence="1">
    <location>
        <begin position="169"/>
        <end position="190"/>
    </location>
</feature>
<dbReference type="EMBL" id="JANVFT010000022">
    <property type="protein sequence ID" value="KAJ4497330.1"/>
    <property type="molecule type" value="Genomic_DNA"/>
</dbReference>
<organism evidence="2 3">
    <name type="scientific">Lentinula lateritia</name>
    <dbReference type="NCBI Taxonomy" id="40482"/>
    <lineage>
        <taxon>Eukaryota</taxon>
        <taxon>Fungi</taxon>
        <taxon>Dikarya</taxon>
        <taxon>Basidiomycota</taxon>
        <taxon>Agaricomycotina</taxon>
        <taxon>Agaricomycetes</taxon>
        <taxon>Agaricomycetidae</taxon>
        <taxon>Agaricales</taxon>
        <taxon>Marasmiineae</taxon>
        <taxon>Omphalotaceae</taxon>
        <taxon>Lentinula</taxon>
    </lineage>
</organism>
<name>A0ABQ8VLT1_9AGAR</name>